<dbReference type="InterPro" id="IPR001509">
    <property type="entry name" value="Epimerase_deHydtase"/>
</dbReference>
<proteinExistence type="inferred from homology"/>
<dbReference type="Gene3D" id="3.40.50.720">
    <property type="entry name" value="NAD(P)-binding Rossmann-like Domain"/>
    <property type="match status" value="1"/>
</dbReference>
<dbReference type="Pfam" id="PF01370">
    <property type="entry name" value="Epimerase"/>
    <property type="match status" value="1"/>
</dbReference>
<dbReference type="Proteomes" id="UP000589620">
    <property type="component" value="Unassembled WGS sequence"/>
</dbReference>
<keyword evidence="1 4" id="KW-0560">Oxidoreductase</keyword>
<comment type="caution">
    <text evidence="4">The sequence shown here is derived from an EMBL/GenBank/DDBJ whole genome shotgun (WGS) entry which is preliminary data.</text>
</comment>
<dbReference type="CDD" id="cd05227">
    <property type="entry name" value="AR_SDR_e"/>
    <property type="match status" value="1"/>
</dbReference>
<organism evidence="4 5">
    <name type="scientific">Leifsonia soli</name>
    <dbReference type="NCBI Taxonomy" id="582665"/>
    <lineage>
        <taxon>Bacteria</taxon>
        <taxon>Bacillati</taxon>
        <taxon>Actinomycetota</taxon>
        <taxon>Actinomycetes</taxon>
        <taxon>Micrococcales</taxon>
        <taxon>Microbacteriaceae</taxon>
        <taxon>Leifsonia</taxon>
    </lineage>
</organism>
<evidence type="ECO:0000259" key="3">
    <source>
        <dbReference type="SMART" id="SM00822"/>
    </source>
</evidence>
<dbReference type="PANTHER" id="PTHR10366">
    <property type="entry name" value="NAD DEPENDENT EPIMERASE/DEHYDRATASE"/>
    <property type="match status" value="1"/>
</dbReference>
<reference evidence="4 5" key="1">
    <citation type="submission" date="2020-07" db="EMBL/GenBank/DDBJ databases">
        <title>Sequencing the genomes of 1000 actinobacteria strains.</title>
        <authorList>
            <person name="Klenk H.-P."/>
        </authorList>
    </citation>
    <scope>NUCLEOTIDE SEQUENCE [LARGE SCALE GENOMIC DNA]</scope>
    <source>
        <strain evidence="4 5">DSM 23871</strain>
    </source>
</reference>
<evidence type="ECO:0000313" key="4">
    <source>
        <dbReference type="EMBL" id="NYD74473.1"/>
    </source>
</evidence>
<dbReference type="EC" id="1.1.1.219" evidence="4"/>
<name>A0A852T0Q1_9MICO</name>
<dbReference type="RefSeq" id="WP_179456338.1">
    <property type="nucleotide sequence ID" value="NZ_BAAAPX010000001.1"/>
</dbReference>
<accession>A0A852T0Q1</accession>
<keyword evidence="5" id="KW-1185">Reference proteome</keyword>
<dbReference type="InterPro" id="IPR036291">
    <property type="entry name" value="NAD(P)-bd_dom_sf"/>
</dbReference>
<protein>
    <submittedName>
        <fullName evidence="4">Dihydroflavonol-4-reductase</fullName>
        <ecNumber evidence="4">1.1.1.219</ecNumber>
    </submittedName>
</protein>
<feature type="domain" description="Ketoreductase" evidence="3">
    <location>
        <begin position="16"/>
        <end position="207"/>
    </location>
</feature>
<dbReference type="PANTHER" id="PTHR10366:SF564">
    <property type="entry name" value="STEROL-4-ALPHA-CARBOXYLATE 3-DEHYDROGENASE, DECARBOXYLATING"/>
    <property type="match status" value="1"/>
</dbReference>
<sequence length="359" mass="38231">MSDPNAATPPSPPSADLVLVTGGSGFLGAHCILALLDAGHRVRTTIRTPARAADVRQQLAAGGVDDPGDRLEFAIADLTSDDGWADAVAGCRFVLHVASPFPSSQPKDADELIVPARDGALRVLRAARDAGVERVVLTSSFAAIGYGHPPTDRPFTEEDWTDLDSGRPLSPYVQSKTIAERAAWAFVAAEGGALELATVNPVGILGPVLGPDISTSVELIRLVKEGRLPRLPDVHFGIVDVRDVAALHLLAMTRPEAAGERFLAIAGEVMSAQEVALLIRGHLGEAAGRRVSTKLMPEWMLRAVAPFSRRVRDSLPDIGTVRRATSQKAITVLGWSPRSREEAVIATVDTLPTYHPRSR</sequence>
<dbReference type="AlphaFoldDB" id="A0A852T0Q1"/>
<comment type="similarity">
    <text evidence="2">Belongs to the NAD(P)-dependent epimerase/dehydratase family. Dihydroflavonol-4-reductase subfamily.</text>
</comment>
<dbReference type="GO" id="GO:0045552">
    <property type="term" value="F:dihydroflavanol 4-reductase activity"/>
    <property type="evidence" value="ECO:0007669"/>
    <property type="project" value="UniProtKB-EC"/>
</dbReference>
<evidence type="ECO:0000256" key="1">
    <source>
        <dbReference type="ARBA" id="ARBA00023002"/>
    </source>
</evidence>
<evidence type="ECO:0000256" key="2">
    <source>
        <dbReference type="ARBA" id="ARBA00023445"/>
    </source>
</evidence>
<dbReference type="EMBL" id="JACCBJ010000001">
    <property type="protein sequence ID" value="NYD74473.1"/>
    <property type="molecule type" value="Genomic_DNA"/>
</dbReference>
<dbReference type="SMART" id="SM00822">
    <property type="entry name" value="PKS_KR"/>
    <property type="match status" value="1"/>
</dbReference>
<evidence type="ECO:0000313" key="5">
    <source>
        <dbReference type="Proteomes" id="UP000589620"/>
    </source>
</evidence>
<dbReference type="SUPFAM" id="SSF51735">
    <property type="entry name" value="NAD(P)-binding Rossmann-fold domains"/>
    <property type="match status" value="1"/>
</dbReference>
<gene>
    <name evidence="4" type="ORF">BJ963_001992</name>
</gene>
<dbReference type="FunFam" id="3.40.50.720:FF:000336">
    <property type="entry name" value="Aldehyde reductase"/>
    <property type="match status" value="1"/>
</dbReference>
<dbReference type="InterPro" id="IPR050425">
    <property type="entry name" value="NAD(P)_dehydrat-like"/>
</dbReference>
<dbReference type="InterPro" id="IPR057326">
    <property type="entry name" value="KR_dom"/>
</dbReference>